<gene>
    <name evidence="2" type="ORF">H9L14_00965</name>
</gene>
<dbReference type="Proteomes" id="UP000516105">
    <property type="component" value="Chromosome"/>
</dbReference>
<evidence type="ECO:0000313" key="3">
    <source>
        <dbReference type="Proteomes" id="UP000516105"/>
    </source>
</evidence>
<protein>
    <submittedName>
        <fullName evidence="2">Zf-HC2 domain-containing protein</fullName>
    </submittedName>
</protein>
<dbReference type="Pfam" id="PF13490">
    <property type="entry name" value="zf-HC2"/>
    <property type="match status" value="1"/>
</dbReference>
<reference evidence="2 3" key="1">
    <citation type="submission" date="2020-08" db="EMBL/GenBank/DDBJ databases">
        <title>Genome sequence of Sphingomonas sediminicola KACC 15039T.</title>
        <authorList>
            <person name="Hyun D.-W."/>
            <person name="Bae J.-W."/>
        </authorList>
    </citation>
    <scope>NUCLEOTIDE SEQUENCE [LARGE SCALE GENOMIC DNA]</scope>
    <source>
        <strain evidence="2 3">KACC 15039</strain>
    </source>
</reference>
<dbReference type="RefSeq" id="WP_187708864.1">
    <property type="nucleotide sequence ID" value="NZ_CP060782.1"/>
</dbReference>
<accession>A0ABX6T7T9</accession>
<organism evidence="2 3">
    <name type="scientific">Sphingomonas sediminicola</name>
    <dbReference type="NCBI Taxonomy" id="386874"/>
    <lineage>
        <taxon>Bacteria</taxon>
        <taxon>Pseudomonadati</taxon>
        <taxon>Pseudomonadota</taxon>
        <taxon>Alphaproteobacteria</taxon>
        <taxon>Sphingomonadales</taxon>
        <taxon>Sphingomonadaceae</taxon>
        <taxon>Sphingomonas</taxon>
    </lineage>
</organism>
<sequence length="210" mass="22528">MNSEHPVSDPHEQAEELLPWYATGQLDAVDRSMVEAHLSTCARCQRQLTVERKLIDGFQTVSPEVDSGWARLRGRIEAPVSRPRTSVGDFATDLWRLLTRPAVAALATAQLALLAVAAAIVPYFTTPAYEALGSSQAPPSANVIILFRPEATVGDMRDTLKASGASLVGGPTAADAYLLHVPAGKRPAALEKLQADDDVMMAEPIDEATR</sequence>
<keyword evidence="3" id="KW-1185">Reference proteome</keyword>
<dbReference type="InterPro" id="IPR041916">
    <property type="entry name" value="Anti_sigma_zinc_sf"/>
</dbReference>
<proteinExistence type="predicted"/>
<evidence type="ECO:0000313" key="2">
    <source>
        <dbReference type="EMBL" id="QNP45911.1"/>
    </source>
</evidence>
<dbReference type="Gene3D" id="1.10.10.1320">
    <property type="entry name" value="Anti-sigma factor, zinc-finger domain"/>
    <property type="match status" value="1"/>
</dbReference>
<dbReference type="InterPro" id="IPR027383">
    <property type="entry name" value="Znf_put"/>
</dbReference>
<dbReference type="EMBL" id="CP060782">
    <property type="protein sequence ID" value="QNP45911.1"/>
    <property type="molecule type" value="Genomic_DNA"/>
</dbReference>
<feature type="domain" description="Putative zinc-finger" evidence="1">
    <location>
        <begin position="12"/>
        <end position="45"/>
    </location>
</feature>
<evidence type="ECO:0000259" key="1">
    <source>
        <dbReference type="Pfam" id="PF13490"/>
    </source>
</evidence>
<name>A0ABX6T7T9_9SPHN</name>